<evidence type="ECO:0000256" key="4">
    <source>
        <dbReference type="ARBA" id="ARBA00016202"/>
    </source>
</evidence>
<sequence length="197" mass="21720">MRYLSFLLLTLLVGCATTPAPPPAGTAPWQERLERLSTLQSWQAQGKLALRNGAAAESANLLWRQQDGRSELQLSGPLGVAATQILAEGERLEVRRGEELRILDISTPQAVELSTGWDLPLKALPYWMLGIPQPGAEATDLAFENERLTTLSQDGWQVSFDAYGQFGGYTLPTRLRVSRGETSARLFVRDWQPGSEP</sequence>
<evidence type="ECO:0000256" key="10">
    <source>
        <dbReference type="ARBA" id="ARBA00023186"/>
    </source>
</evidence>
<dbReference type="Gene3D" id="2.50.20.10">
    <property type="entry name" value="Lipoprotein localisation LolA/LolB/LppX"/>
    <property type="match status" value="1"/>
</dbReference>
<feature type="signal peptide" evidence="13">
    <location>
        <begin position="1"/>
        <end position="19"/>
    </location>
</feature>
<keyword evidence="7" id="KW-0653">Protein transport</keyword>
<dbReference type="NCBIfam" id="TIGR00548">
    <property type="entry name" value="lolB"/>
    <property type="match status" value="1"/>
</dbReference>
<evidence type="ECO:0000256" key="8">
    <source>
        <dbReference type="ARBA" id="ARBA00023136"/>
    </source>
</evidence>
<comment type="caution">
    <text evidence="14">The sequence shown here is derived from an EMBL/GenBank/DDBJ whole genome shotgun (WGS) entry which is preliminary data.</text>
</comment>
<dbReference type="GO" id="GO:0009279">
    <property type="term" value="C:cell outer membrane"/>
    <property type="evidence" value="ECO:0007669"/>
    <property type="project" value="UniProtKB-SubCell"/>
</dbReference>
<evidence type="ECO:0000256" key="11">
    <source>
        <dbReference type="ARBA" id="ARBA00023237"/>
    </source>
</evidence>
<evidence type="ECO:0000256" key="13">
    <source>
        <dbReference type="SAM" id="SignalP"/>
    </source>
</evidence>
<keyword evidence="11" id="KW-0998">Cell outer membrane</keyword>
<accession>A0A5C9A6C1</accession>
<reference evidence="14 15" key="1">
    <citation type="submission" date="2019-08" db="EMBL/GenBank/DDBJ databases">
        <title>Parahaliea maris sp. nov., isolated from the surface seawater.</title>
        <authorList>
            <person name="Liu Y."/>
        </authorList>
    </citation>
    <scope>NUCLEOTIDE SEQUENCE [LARGE SCALE GENOMIC DNA]</scope>
    <source>
        <strain evidence="14 15">HSLHS9</strain>
    </source>
</reference>
<evidence type="ECO:0000256" key="7">
    <source>
        <dbReference type="ARBA" id="ARBA00022927"/>
    </source>
</evidence>
<protein>
    <recommendedName>
        <fullName evidence="4">Outer-membrane lipoprotein LolB</fullName>
    </recommendedName>
</protein>
<name>A0A5C9A6C1_9GAMM</name>
<dbReference type="GO" id="GO:0015031">
    <property type="term" value="P:protein transport"/>
    <property type="evidence" value="ECO:0007669"/>
    <property type="project" value="UniProtKB-KW"/>
</dbReference>
<feature type="chain" id="PRO_5022784639" description="Outer-membrane lipoprotein LolB" evidence="13">
    <location>
        <begin position="20"/>
        <end position="197"/>
    </location>
</feature>
<dbReference type="InterPro" id="IPR029046">
    <property type="entry name" value="LolA/LolB/LppX"/>
</dbReference>
<organism evidence="14 15">
    <name type="scientific">Parahaliea maris</name>
    <dbReference type="NCBI Taxonomy" id="2716870"/>
    <lineage>
        <taxon>Bacteria</taxon>
        <taxon>Pseudomonadati</taxon>
        <taxon>Pseudomonadota</taxon>
        <taxon>Gammaproteobacteria</taxon>
        <taxon>Cellvibrionales</taxon>
        <taxon>Halieaceae</taxon>
        <taxon>Parahaliea</taxon>
    </lineage>
</organism>
<keyword evidence="12 14" id="KW-0449">Lipoprotein</keyword>
<dbReference type="EMBL" id="VRZA01000001">
    <property type="protein sequence ID" value="TXS96388.1"/>
    <property type="molecule type" value="Genomic_DNA"/>
</dbReference>
<proteinExistence type="inferred from homology"/>
<evidence type="ECO:0000256" key="12">
    <source>
        <dbReference type="ARBA" id="ARBA00023288"/>
    </source>
</evidence>
<keyword evidence="8" id="KW-0472">Membrane</keyword>
<comment type="subcellular location">
    <subcellularLocation>
        <location evidence="1">Cell outer membrane</location>
        <topology evidence="1">Lipid-anchor</topology>
    </subcellularLocation>
</comment>
<dbReference type="SUPFAM" id="SSF89392">
    <property type="entry name" value="Prokaryotic lipoproteins and lipoprotein localization factors"/>
    <property type="match status" value="1"/>
</dbReference>
<keyword evidence="5" id="KW-0813">Transport</keyword>
<evidence type="ECO:0000256" key="1">
    <source>
        <dbReference type="ARBA" id="ARBA00004459"/>
    </source>
</evidence>
<dbReference type="Pfam" id="PF03550">
    <property type="entry name" value="LolB"/>
    <property type="match status" value="1"/>
</dbReference>
<keyword evidence="6 13" id="KW-0732">Signal</keyword>
<evidence type="ECO:0000313" key="14">
    <source>
        <dbReference type="EMBL" id="TXS96388.1"/>
    </source>
</evidence>
<evidence type="ECO:0000313" key="15">
    <source>
        <dbReference type="Proteomes" id="UP000321039"/>
    </source>
</evidence>
<evidence type="ECO:0000256" key="9">
    <source>
        <dbReference type="ARBA" id="ARBA00023139"/>
    </source>
</evidence>
<keyword evidence="9" id="KW-0564">Palmitate</keyword>
<dbReference type="PROSITE" id="PS51257">
    <property type="entry name" value="PROKAR_LIPOPROTEIN"/>
    <property type="match status" value="1"/>
</dbReference>
<comment type="subunit">
    <text evidence="3">Monomer.</text>
</comment>
<keyword evidence="15" id="KW-1185">Reference proteome</keyword>
<dbReference type="InterPro" id="IPR004565">
    <property type="entry name" value="OM_lipoprot_LolB"/>
</dbReference>
<comment type="similarity">
    <text evidence="2">Belongs to the LolB family.</text>
</comment>
<evidence type="ECO:0000256" key="5">
    <source>
        <dbReference type="ARBA" id="ARBA00022448"/>
    </source>
</evidence>
<dbReference type="RefSeq" id="WP_148066655.1">
    <property type="nucleotide sequence ID" value="NZ_VRZA01000001.1"/>
</dbReference>
<gene>
    <name evidence="14" type="primary">lolB</name>
    <name evidence="14" type="ORF">FV139_02515</name>
</gene>
<keyword evidence="10" id="KW-0143">Chaperone</keyword>
<evidence type="ECO:0000256" key="2">
    <source>
        <dbReference type="ARBA" id="ARBA00009696"/>
    </source>
</evidence>
<evidence type="ECO:0000256" key="6">
    <source>
        <dbReference type="ARBA" id="ARBA00022729"/>
    </source>
</evidence>
<dbReference type="AlphaFoldDB" id="A0A5C9A6C1"/>
<dbReference type="Proteomes" id="UP000321039">
    <property type="component" value="Unassembled WGS sequence"/>
</dbReference>
<dbReference type="CDD" id="cd16326">
    <property type="entry name" value="LolB"/>
    <property type="match status" value="1"/>
</dbReference>
<evidence type="ECO:0000256" key="3">
    <source>
        <dbReference type="ARBA" id="ARBA00011245"/>
    </source>
</evidence>